<feature type="signal peptide" evidence="1">
    <location>
        <begin position="1"/>
        <end position="19"/>
    </location>
</feature>
<dbReference type="Proteomes" id="UP000320055">
    <property type="component" value="Unassembled WGS sequence"/>
</dbReference>
<evidence type="ECO:0000256" key="1">
    <source>
        <dbReference type="SAM" id="SignalP"/>
    </source>
</evidence>
<keyword evidence="1" id="KW-0732">Signal</keyword>
<protein>
    <recommendedName>
        <fullName evidence="4">PEP-CTERM sorting domain-containing protein</fullName>
    </recommendedName>
</protein>
<reference evidence="2 3" key="1">
    <citation type="submission" date="2019-01" db="EMBL/GenBank/DDBJ databases">
        <authorList>
            <person name="Brito A."/>
        </authorList>
    </citation>
    <scope>NUCLEOTIDE SEQUENCE [LARGE SCALE GENOMIC DNA]</scope>
    <source>
        <strain evidence="2">1</strain>
    </source>
</reference>
<proteinExistence type="predicted"/>
<evidence type="ECO:0008006" key="4">
    <source>
        <dbReference type="Google" id="ProtNLM"/>
    </source>
</evidence>
<name>A0A563W486_9CYAN</name>
<gene>
    <name evidence="2" type="ORF">H1P_80031</name>
</gene>
<dbReference type="AlphaFoldDB" id="A0A563W486"/>
<feature type="chain" id="PRO_5022125466" description="PEP-CTERM sorting domain-containing protein" evidence="1">
    <location>
        <begin position="20"/>
        <end position="213"/>
    </location>
</feature>
<evidence type="ECO:0000313" key="2">
    <source>
        <dbReference type="EMBL" id="VEP18476.1"/>
    </source>
</evidence>
<dbReference type="RefSeq" id="WP_144863613.1">
    <property type="nucleotide sequence ID" value="NZ_LR213772.1"/>
</dbReference>
<sequence>MKNLQSLVKVAAVFGVATATTFSVTQPAKAILVNTFEFTDEDGLGTGRVPGEKVTGTITFDSLNPGDSATGVAADSVIVTEIPDWLDSLVTINEGDEFVTSPFVDNAQYVNNFNIASGTIVDAEFRAWTSTSSADPLLQVCNTSVSICGFDFLGETSPSQFARDEDFSSLTFSVSSSSVPFEFSPSLGLLLMGGVFGMARYAKSRKAIKLIDS</sequence>
<evidence type="ECO:0000313" key="3">
    <source>
        <dbReference type="Proteomes" id="UP000320055"/>
    </source>
</evidence>
<accession>A0A563W486</accession>
<dbReference type="EMBL" id="CAACVJ010000687">
    <property type="protein sequence ID" value="VEP18476.1"/>
    <property type="molecule type" value="Genomic_DNA"/>
</dbReference>
<keyword evidence="3" id="KW-1185">Reference proteome</keyword>
<organism evidence="2 3">
    <name type="scientific">Hyella patelloides LEGE 07179</name>
    <dbReference type="NCBI Taxonomy" id="945734"/>
    <lineage>
        <taxon>Bacteria</taxon>
        <taxon>Bacillati</taxon>
        <taxon>Cyanobacteriota</taxon>
        <taxon>Cyanophyceae</taxon>
        <taxon>Pleurocapsales</taxon>
        <taxon>Hyellaceae</taxon>
        <taxon>Hyella</taxon>
    </lineage>
</organism>